<name>A0A397VLH9_9GLOM</name>
<dbReference type="EMBL" id="QKWP01000400">
    <property type="protein sequence ID" value="RIB20743.1"/>
    <property type="molecule type" value="Genomic_DNA"/>
</dbReference>
<proteinExistence type="predicted"/>
<gene>
    <name evidence="1" type="ORF">C2G38_2178513</name>
</gene>
<accession>A0A397VLH9</accession>
<dbReference type="AlphaFoldDB" id="A0A397VLH9"/>
<evidence type="ECO:0000313" key="1">
    <source>
        <dbReference type="EMBL" id="RIB20743.1"/>
    </source>
</evidence>
<dbReference type="Proteomes" id="UP000266673">
    <property type="component" value="Unassembled WGS sequence"/>
</dbReference>
<organism evidence="1 2">
    <name type="scientific">Gigaspora rosea</name>
    <dbReference type="NCBI Taxonomy" id="44941"/>
    <lineage>
        <taxon>Eukaryota</taxon>
        <taxon>Fungi</taxon>
        <taxon>Fungi incertae sedis</taxon>
        <taxon>Mucoromycota</taxon>
        <taxon>Glomeromycotina</taxon>
        <taxon>Glomeromycetes</taxon>
        <taxon>Diversisporales</taxon>
        <taxon>Gigasporaceae</taxon>
        <taxon>Gigaspora</taxon>
    </lineage>
</organism>
<sequence length="123" mass="13998">MTLDEIIDDVTMPVPEYIEGSDRLPTIRILYWNAIHHSYSGPTGIVEKGGNSLLLPHSTQGQLTTIEVQQLMERCSWDSHRVGEECEPGNFPSFNGYNDYNGFSDYSDFNGYSDYIDFNSFND</sequence>
<keyword evidence="2" id="KW-1185">Reference proteome</keyword>
<comment type="caution">
    <text evidence="1">The sequence shown here is derived from an EMBL/GenBank/DDBJ whole genome shotgun (WGS) entry which is preliminary data.</text>
</comment>
<evidence type="ECO:0000313" key="2">
    <source>
        <dbReference type="Proteomes" id="UP000266673"/>
    </source>
</evidence>
<protein>
    <submittedName>
        <fullName evidence="1">Uncharacterized protein</fullName>
    </submittedName>
</protein>
<reference evidence="1 2" key="1">
    <citation type="submission" date="2018-06" db="EMBL/GenBank/DDBJ databases">
        <title>Comparative genomics reveals the genomic features of Rhizophagus irregularis, R. cerebriforme, R. diaphanum and Gigaspora rosea, and their symbiotic lifestyle signature.</title>
        <authorList>
            <person name="Morin E."/>
            <person name="San Clemente H."/>
            <person name="Chen E.C.H."/>
            <person name="De La Providencia I."/>
            <person name="Hainaut M."/>
            <person name="Kuo A."/>
            <person name="Kohler A."/>
            <person name="Murat C."/>
            <person name="Tang N."/>
            <person name="Roy S."/>
            <person name="Loubradou J."/>
            <person name="Henrissat B."/>
            <person name="Grigoriev I.V."/>
            <person name="Corradi N."/>
            <person name="Roux C."/>
            <person name="Martin F.M."/>
        </authorList>
    </citation>
    <scope>NUCLEOTIDE SEQUENCE [LARGE SCALE GENOMIC DNA]</scope>
    <source>
        <strain evidence="1 2">DAOM 194757</strain>
    </source>
</reference>